<dbReference type="PANTHER" id="PTHR47447:SF10">
    <property type="entry name" value="PENTATRICOPEPTIDE (PPR) REPEAT PROTEIN"/>
    <property type="match status" value="1"/>
</dbReference>
<proteinExistence type="inferred from homology"/>
<dbReference type="PROSITE" id="PS51375">
    <property type="entry name" value="PPR"/>
    <property type="match status" value="6"/>
</dbReference>
<feature type="repeat" description="PPR" evidence="3">
    <location>
        <begin position="169"/>
        <end position="203"/>
    </location>
</feature>
<dbReference type="InterPro" id="IPR033443">
    <property type="entry name" value="PROP1-like_PPR_dom"/>
</dbReference>
<sequence>MMKLFRESRDFEKAEKLFDEMLQRMVKPNGITFSTMISSAALCSMHHKAVEWFEMMPSFECVQDDKLSSGMISFYARVGSVDVALRLYDRAKKEKWKVDKLAFMALIKMYGKLGNYDGCVCVYNDMKVLGVKPNMGTYRNMLHAMGRAKMAWKAKAVYEEMINNGILPNQSTYGAVLHAYCRGSYKEDALSVYKEMKKKGMDVGRVLYNMLLDMCSNVGYVDEAVEIFKDMKCSGTCHPCSVTYSSLISVYSSAGKVSEAEAMLNEMIGCGFEPNILVLTSLAGCYGKTKRTDDVVRIFNQLLDLGISLDNRLCDCLLHVMTQIPKQEHGKITDCIEKANPKLGFVVRYLVEEKEGGVDFRKEASELFNTIDDYVIKKSLCNSLIDLCVNLDVLDRAHELLSLGHTLGIYTNIQIRSQTRWALHVKSLSTGTALTALHVWINDLSKALESGEELPLVLGIQTAKYKSSFSVVESYLKEHNAPFEKDTDTGWFLTTNEAVKSWLQSRGSSETDAALNSRVLGVPVMTLSH</sequence>
<dbReference type="InterPro" id="IPR011990">
    <property type="entry name" value="TPR-like_helical_dom_sf"/>
</dbReference>
<evidence type="ECO:0000313" key="5">
    <source>
        <dbReference type="EMBL" id="CAI8590524.1"/>
    </source>
</evidence>
<name>A0AAV0YZB3_VICFA</name>
<comment type="similarity">
    <text evidence="1">Belongs to the PPR family. P subfamily.</text>
</comment>
<dbReference type="GO" id="GO:0009570">
    <property type="term" value="C:chloroplast stroma"/>
    <property type="evidence" value="ECO:0007669"/>
    <property type="project" value="TreeGrafter"/>
</dbReference>
<dbReference type="Pfam" id="PF17177">
    <property type="entry name" value="PPR_long"/>
    <property type="match status" value="2"/>
</dbReference>
<dbReference type="EMBL" id="OX451736">
    <property type="protein sequence ID" value="CAI8590524.1"/>
    <property type="molecule type" value="Genomic_DNA"/>
</dbReference>
<dbReference type="GO" id="GO:0045727">
    <property type="term" value="P:positive regulation of translation"/>
    <property type="evidence" value="ECO:0007669"/>
    <property type="project" value="TreeGrafter"/>
</dbReference>
<accession>A0AAV0YZB3</accession>
<dbReference type="AlphaFoldDB" id="A0AAV0YZB3"/>
<dbReference type="NCBIfam" id="TIGR00756">
    <property type="entry name" value="PPR"/>
    <property type="match status" value="8"/>
</dbReference>
<feature type="repeat" description="PPR" evidence="3">
    <location>
        <begin position="204"/>
        <end position="238"/>
    </location>
</feature>
<dbReference type="Gene3D" id="1.25.40.10">
    <property type="entry name" value="Tetratricopeptide repeat domain"/>
    <property type="match status" value="3"/>
</dbReference>
<dbReference type="SUPFAM" id="SSF48452">
    <property type="entry name" value="TPR-like"/>
    <property type="match status" value="1"/>
</dbReference>
<reference evidence="5 6" key="1">
    <citation type="submission" date="2023-01" db="EMBL/GenBank/DDBJ databases">
        <authorList>
            <person name="Kreplak J."/>
        </authorList>
    </citation>
    <scope>NUCLEOTIDE SEQUENCE [LARGE SCALE GENOMIC DNA]</scope>
</reference>
<feature type="repeat" description="PPR" evidence="3">
    <location>
        <begin position="240"/>
        <end position="274"/>
    </location>
</feature>
<feature type="repeat" description="PPR" evidence="3">
    <location>
        <begin position="1"/>
        <end position="28"/>
    </location>
</feature>
<protein>
    <recommendedName>
        <fullName evidence="4">PROP1-like PPR domain-containing protein</fullName>
    </recommendedName>
</protein>
<evidence type="ECO:0000256" key="3">
    <source>
        <dbReference type="PROSITE-ProRule" id="PRU00708"/>
    </source>
</evidence>
<feature type="repeat" description="PPR" evidence="3">
    <location>
        <begin position="99"/>
        <end position="133"/>
    </location>
</feature>
<evidence type="ECO:0000256" key="2">
    <source>
        <dbReference type="ARBA" id="ARBA00022737"/>
    </source>
</evidence>
<keyword evidence="2" id="KW-0677">Repeat</keyword>
<dbReference type="Proteomes" id="UP001157006">
    <property type="component" value="Chromosome 1L"/>
</dbReference>
<feature type="repeat" description="PPR" evidence="3">
    <location>
        <begin position="134"/>
        <end position="168"/>
    </location>
</feature>
<feature type="domain" description="PROP1-like PPR" evidence="4">
    <location>
        <begin position="188"/>
        <end position="326"/>
    </location>
</feature>
<feature type="domain" description="PROP1-like PPR" evidence="4">
    <location>
        <begin position="80"/>
        <end position="179"/>
    </location>
</feature>
<keyword evidence="6" id="KW-1185">Reference proteome</keyword>
<gene>
    <name evidence="5" type="ORF">VFH_I444680</name>
</gene>
<evidence type="ECO:0000256" key="1">
    <source>
        <dbReference type="ARBA" id="ARBA00007626"/>
    </source>
</evidence>
<dbReference type="PANTHER" id="PTHR47447">
    <property type="entry name" value="OS03G0856100 PROTEIN"/>
    <property type="match status" value="1"/>
</dbReference>
<dbReference type="InterPro" id="IPR002885">
    <property type="entry name" value="PPR_rpt"/>
</dbReference>
<dbReference type="Pfam" id="PF13041">
    <property type="entry name" value="PPR_2"/>
    <property type="match status" value="1"/>
</dbReference>
<evidence type="ECO:0000259" key="4">
    <source>
        <dbReference type="Pfam" id="PF17177"/>
    </source>
</evidence>
<organism evidence="5 6">
    <name type="scientific">Vicia faba</name>
    <name type="common">Broad bean</name>
    <name type="synonym">Faba vulgaris</name>
    <dbReference type="NCBI Taxonomy" id="3906"/>
    <lineage>
        <taxon>Eukaryota</taxon>
        <taxon>Viridiplantae</taxon>
        <taxon>Streptophyta</taxon>
        <taxon>Embryophyta</taxon>
        <taxon>Tracheophyta</taxon>
        <taxon>Spermatophyta</taxon>
        <taxon>Magnoliopsida</taxon>
        <taxon>eudicotyledons</taxon>
        <taxon>Gunneridae</taxon>
        <taxon>Pentapetalae</taxon>
        <taxon>rosids</taxon>
        <taxon>fabids</taxon>
        <taxon>Fabales</taxon>
        <taxon>Fabaceae</taxon>
        <taxon>Papilionoideae</taxon>
        <taxon>50 kb inversion clade</taxon>
        <taxon>NPAAA clade</taxon>
        <taxon>Hologalegina</taxon>
        <taxon>IRL clade</taxon>
        <taxon>Fabeae</taxon>
        <taxon>Vicia</taxon>
    </lineage>
</organism>
<dbReference type="GO" id="GO:0003729">
    <property type="term" value="F:mRNA binding"/>
    <property type="evidence" value="ECO:0007669"/>
    <property type="project" value="TreeGrafter"/>
</dbReference>
<dbReference type="GO" id="GO:0042134">
    <property type="term" value="F:rRNA primary transcript binding"/>
    <property type="evidence" value="ECO:0007669"/>
    <property type="project" value="TreeGrafter"/>
</dbReference>
<evidence type="ECO:0000313" key="6">
    <source>
        <dbReference type="Proteomes" id="UP001157006"/>
    </source>
</evidence>